<dbReference type="PROSITE" id="PS50995">
    <property type="entry name" value="HTH_MARR_2"/>
    <property type="match status" value="1"/>
</dbReference>
<dbReference type="InterPro" id="IPR000835">
    <property type="entry name" value="HTH_MarR-typ"/>
</dbReference>
<dbReference type="PANTHER" id="PTHR33164:SF57">
    <property type="entry name" value="MARR-FAMILY TRANSCRIPTIONAL REGULATOR"/>
    <property type="match status" value="1"/>
</dbReference>
<gene>
    <name evidence="3" type="ORF">HH308_11120</name>
</gene>
<accession>A0A848KY35</accession>
<dbReference type="SMART" id="SM00347">
    <property type="entry name" value="HTH_MARR"/>
    <property type="match status" value="1"/>
</dbReference>
<evidence type="ECO:0000259" key="2">
    <source>
        <dbReference type="PROSITE" id="PS50995"/>
    </source>
</evidence>
<sequence length="170" mass="18862">MADSDSKMVHLVDGTSSTGSSNILSGSQRSSWDNIVAGGWHLYAAINQGLSDAGIPQTQDWRVLEALSRHERLRISDLASITQISLSTVSRQITRLVEAGRVERIDVDCDARQRWVRVTAEGSCYLSRVAKERDQMVKRHLIDVLTPEEFAALGAIFGKVHVSLLKEYPE</sequence>
<dbReference type="AlphaFoldDB" id="A0A848KY35"/>
<dbReference type="Gene3D" id="1.10.10.10">
    <property type="entry name" value="Winged helix-like DNA-binding domain superfamily/Winged helix DNA-binding domain"/>
    <property type="match status" value="1"/>
</dbReference>
<dbReference type="InterPro" id="IPR036388">
    <property type="entry name" value="WH-like_DNA-bd_sf"/>
</dbReference>
<dbReference type="CDD" id="cd00090">
    <property type="entry name" value="HTH_ARSR"/>
    <property type="match status" value="1"/>
</dbReference>
<organism evidence="3 4">
    <name type="scientific">Gordonia asplenii</name>
    <dbReference type="NCBI Taxonomy" id="2725283"/>
    <lineage>
        <taxon>Bacteria</taxon>
        <taxon>Bacillati</taxon>
        <taxon>Actinomycetota</taxon>
        <taxon>Actinomycetes</taxon>
        <taxon>Mycobacteriales</taxon>
        <taxon>Gordoniaceae</taxon>
        <taxon>Gordonia</taxon>
    </lineage>
</organism>
<evidence type="ECO:0000256" key="1">
    <source>
        <dbReference type="SAM" id="MobiDB-lite"/>
    </source>
</evidence>
<dbReference type="Pfam" id="PF12802">
    <property type="entry name" value="MarR_2"/>
    <property type="match status" value="1"/>
</dbReference>
<feature type="region of interest" description="Disordered" evidence="1">
    <location>
        <begin position="1"/>
        <end position="27"/>
    </location>
</feature>
<feature type="compositionally biased region" description="Basic and acidic residues" evidence="1">
    <location>
        <begin position="1"/>
        <end position="10"/>
    </location>
</feature>
<dbReference type="EMBL" id="JABBNB010000009">
    <property type="protein sequence ID" value="NMO01765.1"/>
    <property type="molecule type" value="Genomic_DNA"/>
</dbReference>
<proteinExistence type="predicted"/>
<feature type="compositionally biased region" description="Low complexity" evidence="1">
    <location>
        <begin position="14"/>
        <end position="27"/>
    </location>
</feature>
<comment type="caution">
    <text evidence="3">The sequence shown here is derived from an EMBL/GenBank/DDBJ whole genome shotgun (WGS) entry which is preliminary data.</text>
</comment>
<reference evidence="3 4" key="1">
    <citation type="submission" date="2020-04" db="EMBL/GenBank/DDBJ databases">
        <title>Gordonia sp. nov. TBRC 11910.</title>
        <authorList>
            <person name="Suriyachadkun C."/>
        </authorList>
    </citation>
    <scope>NUCLEOTIDE SEQUENCE [LARGE SCALE GENOMIC DNA]</scope>
    <source>
        <strain evidence="3 4">TBRC 11910</strain>
    </source>
</reference>
<keyword evidence="4" id="KW-1185">Reference proteome</keyword>
<dbReference type="GO" id="GO:0003700">
    <property type="term" value="F:DNA-binding transcription factor activity"/>
    <property type="evidence" value="ECO:0007669"/>
    <property type="project" value="InterPro"/>
</dbReference>
<dbReference type="PRINTS" id="PR00598">
    <property type="entry name" value="HTHMARR"/>
</dbReference>
<dbReference type="GO" id="GO:0006950">
    <property type="term" value="P:response to stress"/>
    <property type="evidence" value="ECO:0007669"/>
    <property type="project" value="TreeGrafter"/>
</dbReference>
<dbReference type="RefSeq" id="WP_170194262.1">
    <property type="nucleotide sequence ID" value="NZ_JABBNB010000009.1"/>
</dbReference>
<dbReference type="Proteomes" id="UP000550729">
    <property type="component" value="Unassembled WGS sequence"/>
</dbReference>
<dbReference type="InterPro" id="IPR039422">
    <property type="entry name" value="MarR/SlyA-like"/>
</dbReference>
<dbReference type="InterPro" id="IPR011991">
    <property type="entry name" value="ArsR-like_HTH"/>
</dbReference>
<dbReference type="SUPFAM" id="SSF46785">
    <property type="entry name" value="Winged helix' DNA-binding domain"/>
    <property type="match status" value="1"/>
</dbReference>
<dbReference type="PANTHER" id="PTHR33164">
    <property type="entry name" value="TRANSCRIPTIONAL REGULATOR, MARR FAMILY"/>
    <property type="match status" value="1"/>
</dbReference>
<name>A0A848KY35_9ACTN</name>
<feature type="domain" description="HTH marR-type" evidence="2">
    <location>
        <begin position="5"/>
        <end position="162"/>
    </location>
</feature>
<protein>
    <submittedName>
        <fullName evidence="3">MarR family transcriptional regulator</fullName>
    </submittedName>
</protein>
<evidence type="ECO:0000313" key="3">
    <source>
        <dbReference type="EMBL" id="NMO01765.1"/>
    </source>
</evidence>
<dbReference type="InterPro" id="IPR036390">
    <property type="entry name" value="WH_DNA-bd_sf"/>
</dbReference>
<evidence type="ECO:0000313" key="4">
    <source>
        <dbReference type="Proteomes" id="UP000550729"/>
    </source>
</evidence>